<dbReference type="Pfam" id="PF26076">
    <property type="entry name" value="WHD_DDX60"/>
    <property type="match status" value="1"/>
</dbReference>
<dbReference type="GeneID" id="36327023"/>
<feature type="region of interest" description="Disordered" evidence="5">
    <location>
        <begin position="406"/>
        <end position="426"/>
    </location>
</feature>
<dbReference type="InterPro" id="IPR014001">
    <property type="entry name" value="Helicase_ATP-bd"/>
</dbReference>
<dbReference type="PANTHER" id="PTHR44533:SF4">
    <property type="entry name" value="DEAD_H RNA HELICASE, PUTATIVE-RELATED"/>
    <property type="match status" value="1"/>
</dbReference>
<dbReference type="InterPro" id="IPR052431">
    <property type="entry name" value="SKI2_subfamily_helicases"/>
</dbReference>
<dbReference type="FunFam" id="3.40.50.300:FF:001039">
    <property type="entry name" value="ATP-dependent RNA helicase DDX60"/>
    <property type="match status" value="1"/>
</dbReference>
<feature type="compositionally biased region" description="Basic and acidic residues" evidence="5">
    <location>
        <begin position="1093"/>
        <end position="1110"/>
    </location>
</feature>
<dbReference type="RefSeq" id="XP_024337890.1">
    <property type="nucleotide sequence ID" value="XM_024482073.1"/>
</dbReference>
<evidence type="ECO:0000256" key="3">
    <source>
        <dbReference type="ARBA" id="ARBA00022806"/>
    </source>
</evidence>
<dbReference type="Proteomes" id="UP000194127">
    <property type="component" value="Unassembled WGS sequence"/>
</dbReference>
<feature type="compositionally biased region" description="Basic and acidic residues" evidence="5">
    <location>
        <begin position="473"/>
        <end position="498"/>
    </location>
</feature>
<dbReference type="PROSITE" id="PS51192">
    <property type="entry name" value="HELICASE_ATP_BIND_1"/>
    <property type="match status" value="1"/>
</dbReference>
<organism evidence="8 9">
    <name type="scientific">Postia placenta MAD-698-R-SB12</name>
    <dbReference type="NCBI Taxonomy" id="670580"/>
    <lineage>
        <taxon>Eukaryota</taxon>
        <taxon>Fungi</taxon>
        <taxon>Dikarya</taxon>
        <taxon>Basidiomycota</taxon>
        <taxon>Agaricomycotina</taxon>
        <taxon>Agaricomycetes</taxon>
        <taxon>Polyporales</taxon>
        <taxon>Adustoporiaceae</taxon>
        <taxon>Rhodonia</taxon>
    </lineage>
</organism>
<evidence type="ECO:0000313" key="8">
    <source>
        <dbReference type="EMBL" id="OSX61096.1"/>
    </source>
</evidence>
<name>A0A1X6MY13_9APHY</name>
<evidence type="ECO:0000256" key="5">
    <source>
        <dbReference type="SAM" id="MobiDB-lite"/>
    </source>
</evidence>
<dbReference type="EMBL" id="KZ110599">
    <property type="protein sequence ID" value="OSX61096.1"/>
    <property type="molecule type" value="Genomic_DNA"/>
</dbReference>
<gene>
    <name evidence="8" type="ORF">POSPLADRAFT_1066444</name>
</gene>
<feature type="domain" description="Helicase ATP-binding" evidence="6">
    <location>
        <begin position="697"/>
        <end position="865"/>
    </location>
</feature>
<feature type="region of interest" description="Disordered" evidence="5">
    <location>
        <begin position="1091"/>
        <end position="1133"/>
    </location>
</feature>
<evidence type="ECO:0008006" key="10">
    <source>
        <dbReference type="Google" id="ProtNLM"/>
    </source>
</evidence>
<evidence type="ECO:0000256" key="4">
    <source>
        <dbReference type="ARBA" id="ARBA00022840"/>
    </source>
</evidence>
<dbReference type="InterPro" id="IPR027417">
    <property type="entry name" value="P-loop_NTPase"/>
</dbReference>
<keyword evidence="4" id="KW-0067">ATP-binding</keyword>
<reference evidence="8 9" key="1">
    <citation type="submission" date="2017-04" db="EMBL/GenBank/DDBJ databases">
        <title>Genome Sequence of the Model Brown-Rot Fungus Postia placenta SB12.</title>
        <authorList>
            <consortium name="DOE Joint Genome Institute"/>
            <person name="Gaskell J."/>
            <person name="Kersten P."/>
            <person name="Larrondo L.F."/>
            <person name="Canessa P."/>
            <person name="Martinez D."/>
            <person name="Hibbett D."/>
            <person name="Schmoll M."/>
            <person name="Kubicek C.P."/>
            <person name="Martinez A.T."/>
            <person name="Yadav J."/>
            <person name="Master E."/>
            <person name="Magnuson J.K."/>
            <person name="James T."/>
            <person name="Yaver D."/>
            <person name="Berka R."/>
            <person name="Labutti K."/>
            <person name="Lipzen A."/>
            <person name="Aerts A."/>
            <person name="Barry K."/>
            <person name="Henrissat B."/>
            <person name="Blanchette R."/>
            <person name="Grigoriev I."/>
            <person name="Cullen D."/>
        </authorList>
    </citation>
    <scope>NUCLEOTIDE SEQUENCE [LARGE SCALE GENOMIC DNA]</scope>
    <source>
        <strain evidence="8 9">MAD-698-R-SB12</strain>
    </source>
</reference>
<dbReference type="Pfam" id="PF23002">
    <property type="entry name" value="PIN-like_DDX60"/>
    <property type="match status" value="1"/>
</dbReference>
<feature type="region of interest" description="Disordered" evidence="5">
    <location>
        <begin position="458"/>
        <end position="514"/>
    </location>
</feature>
<dbReference type="OrthoDB" id="2320933at2759"/>
<accession>A0A1X6MY13</accession>
<dbReference type="Pfam" id="PF00270">
    <property type="entry name" value="DEAD"/>
    <property type="match status" value="1"/>
</dbReference>
<evidence type="ECO:0000256" key="1">
    <source>
        <dbReference type="ARBA" id="ARBA00022741"/>
    </source>
</evidence>
<dbReference type="GO" id="GO:0004386">
    <property type="term" value="F:helicase activity"/>
    <property type="evidence" value="ECO:0007669"/>
    <property type="project" value="UniProtKB-KW"/>
</dbReference>
<dbReference type="GO" id="GO:0005524">
    <property type="term" value="F:ATP binding"/>
    <property type="evidence" value="ECO:0007669"/>
    <property type="project" value="UniProtKB-KW"/>
</dbReference>
<dbReference type="GO" id="GO:0003676">
    <property type="term" value="F:nucleic acid binding"/>
    <property type="evidence" value="ECO:0007669"/>
    <property type="project" value="InterPro"/>
</dbReference>
<dbReference type="InterPro" id="IPR055124">
    <property type="entry name" value="PIN-like_DDX60"/>
</dbReference>
<feature type="compositionally biased region" description="Basic and acidic residues" evidence="5">
    <location>
        <begin position="410"/>
        <end position="421"/>
    </location>
</feature>
<feature type="compositionally biased region" description="Acidic residues" evidence="5">
    <location>
        <begin position="1611"/>
        <end position="1623"/>
    </location>
</feature>
<dbReference type="GO" id="GO:0005737">
    <property type="term" value="C:cytoplasm"/>
    <property type="evidence" value="ECO:0007669"/>
    <property type="project" value="TreeGrafter"/>
</dbReference>
<sequence>MDLDGFENDAELLSSSLPANPTSRDALKYLDEEWYFGTNRRGRWMDLIGDYAGSELFLLDGEALFQSVLNDPLLALGRHDDPSFQNLHAVWLLERLLYEFKFRDATFEIVFWQGSVPSMTSGDFVVASRMLARSMMFRHLLSLTIPVRIFDNLADAEWIAYLDGRKPMFVMTTDGGATTYGDALLTMDANRILLQRVFIFDLLAQGCAVSLLQGAEYRDSKFTGELLWIFVAHILILPTLSLQERARRLDILHPKLQNILMTAFLPSVFIELEHALPSIGDLDLDGHVFVALLAFLLQSPPTTFSALLGEDVVTQLDAVWSSLDLPPIDFRPLAARFPCSLTTTQVKASPIQVRGLLPFTHPFFDDQLAPVHVDAVVETAPTTRMSFNTVFNDNYHWHNSRRSILPPHLGGEDYKPMDERQRRRKLRSDQRFMASLEWQAQTLTGAFGTPIQRQIILPVRSGKGGSKSTTSTKRLEADVPRPNKKGKPEHVSSADKIRQANAAKKQTKDDESNQGWWQEQLKRCLEGSVSHQLSLIDNLLRNKRTQTGWLAVEIRLYLLHLEFSQWIERSDRESLVVRDATVVRILCIAKDAYRQTHLFPTAITLLDSALAAVGFSALSSDLRLSATLVKDNRALAFKFVKVLRSKTGSPVHKYMRIDEDLFAWQLRHFGDYMDRSMDSQTDRRVSFKPDAWQREVLDCLDRDYSVLVVAPTSAGKTFISYYAMEQVLKTSDDGILVYVAPTKALVNQIAAEVYARFKKDLKGKSCWAIHTRDYRVHDPQNCQILVTVPEMLAIMLLSPPLARSWTPRIRRIILDEIHSIGQQEGGAVWEQILLLAPCPIIGLSATIGHPERFNAWLQSVQEAHGFKHSFIHHPHRYSHLRKFTYVLQNKTESPFAGLAKYSDTKRVAFLHPVVMLSFGVTELPPDFSLEASDCLSLFEAFRKFHNDVPFDVEELDPSKFFATSEVKLLRQQDVLRYEGALKTNLAHLLHSPLYTSVLHCITDHLTDPSVRELDLQFEPTAREFYGNLIYLVADLHGSGDLPAMLFNFDRKACELMAQVLLKTLQDAEKTWRSQDAAWKRKIEQWEAWKNQAKNRERQRERQLRQKRDPDDAQFQDSSTSWESRFNPSDPSPEFSFAGVSTSISKEELEEEMADLARWSSVPVWALIALRRGIGVHHAGMNKRYRSLVESLYRIGFLKVVIATGTLALGINAPTKTSIFCGDSAYLTALVYRQCAGRAGRRGFDLLGKIVFYGLPIDRCHRLVLSRLPSLGGNWPLTITMILRLFNLLQGSDNAPVAVNAIRGLLQLPQVGFSSDFGKQQILHFTRFSIDYLRRAGLLDDKGNPVNLFGIASHLYYHEPGNLALVALIRQGVLHRICGQNSRIAAQREFVLLMCHLFGRRYLPRSYASDENLQQLIKKSPSMVILPALPKDAKKVLQQHDRDILSVFSGYAMTYATQHSDTLGPDTELPLSGSIRTRPSSSSTPFNIHLRRSAIDVRVRSLFTANSGHEDTFNTVEELSQTARDKMHLNRYAIPAMTKFIPSKEKSSLVLNAYLLDFFIHGQTAALKKANGIRGNDVWYLLEDFSLTLKTIRANVIRLLEAASKLTTTDAGLEEDDEKDDELDSGYGTYDSGDIGGEAEEQTRLPGVSDEDWRVYEVIHAVTEEFETKFKAMWA</sequence>
<dbReference type="SMART" id="SM00487">
    <property type="entry name" value="DEXDc"/>
    <property type="match status" value="1"/>
</dbReference>
<evidence type="ECO:0000259" key="6">
    <source>
        <dbReference type="PROSITE" id="PS51192"/>
    </source>
</evidence>
<evidence type="ECO:0000259" key="7">
    <source>
        <dbReference type="PROSITE" id="PS51194"/>
    </source>
</evidence>
<feature type="compositionally biased region" description="Polar residues" evidence="5">
    <location>
        <begin position="1114"/>
        <end position="1128"/>
    </location>
</feature>
<feature type="domain" description="Helicase C-terminal" evidence="7">
    <location>
        <begin position="1113"/>
        <end position="1288"/>
    </location>
</feature>
<keyword evidence="2" id="KW-0378">Hydrolase</keyword>
<dbReference type="InterPro" id="IPR059032">
    <property type="entry name" value="WHD_DDX60"/>
</dbReference>
<keyword evidence="1" id="KW-0547">Nucleotide-binding</keyword>
<keyword evidence="9" id="KW-1185">Reference proteome</keyword>
<dbReference type="GO" id="GO:0016787">
    <property type="term" value="F:hydrolase activity"/>
    <property type="evidence" value="ECO:0007669"/>
    <property type="project" value="UniProtKB-KW"/>
</dbReference>
<proteinExistence type="predicted"/>
<dbReference type="InterPro" id="IPR001650">
    <property type="entry name" value="Helicase_C-like"/>
</dbReference>
<dbReference type="SMART" id="SM00490">
    <property type="entry name" value="HELICc"/>
    <property type="match status" value="1"/>
</dbReference>
<feature type="region of interest" description="Disordered" evidence="5">
    <location>
        <begin position="1609"/>
        <end position="1643"/>
    </location>
</feature>
<keyword evidence="3" id="KW-0347">Helicase</keyword>
<protein>
    <recommendedName>
        <fullName evidence="10">Helicase ATP-binding domain-containing protein</fullName>
    </recommendedName>
</protein>
<dbReference type="STRING" id="670580.A0A1X6MY13"/>
<dbReference type="SUPFAM" id="SSF52540">
    <property type="entry name" value="P-loop containing nucleoside triphosphate hydrolases"/>
    <property type="match status" value="1"/>
</dbReference>
<dbReference type="PROSITE" id="PS51194">
    <property type="entry name" value="HELICASE_CTER"/>
    <property type="match status" value="1"/>
</dbReference>
<evidence type="ECO:0000256" key="2">
    <source>
        <dbReference type="ARBA" id="ARBA00022801"/>
    </source>
</evidence>
<evidence type="ECO:0000313" key="9">
    <source>
        <dbReference type="Proteomes" id="UP000194127"/>
    </source>
</evidence>
<dbReference type="Gene3D" id="3.40.50.300">
    <property type="entry name" value="P-loop containing nucleotide triphosphate hydrolases"/>
    <property type="match status" value="2"/>
</dbReference>
<dbReference type="PANTHER" id="PTHR44533">
    <property type="entry name" value="DEAD/H RNA HELICASE, PUTATIVE-RELATED"/>
    <property type="match status" value="1"/>
</dbReference>
<dbReference type="InterPro" id="IPR011545">
    <property type="entry name" value="DEAD/DEAH_box_helicase_dom"/>
</dbReference>
<dbReference type="CDD" id="cd18025">
    <property type="entry name" value="DEXHc_DDX60"/>
    <property type="match status" value="1"/>
</dbReference>